<evidence type="ECO:0000256" key="4">
    <source>
        <dbReference type="ARBA" id="ARBA00023002"/>
    </source>
</evidence>
<evidence type="ECO:0000256" key="3">
    <source>
        <dbReference type="ARBA" id="ARBA00022723"/>
    </source>
</evidence>
<dbReference type="GO" id="GO:0051537">
    <property type="term" value="F:2 iron, 2 sulfur cluster binding"/>
    <property type="evidence" value="ECO:0007669"/>
    <property type="project" value="UniProtKB-KW"/>
</dbReference>
<dbReference type="Gene3D" id="3.90.380.10">
    <property type="entry name" value="Naphthalene 1,2-dioxygenase Alpha Subunit, Chain A, domain 1"/>
    <property type="match status" value="1"/>
</dbReference>
<comment type="caution">
    <text evidence="8">The sequence shown here is derived from an EMBL/GenBank/DDBJ whole genome shotgun (WGS) entry which is preliminary data.</text>
</comment>
<keyword evidence="5" id="KW-0408">Iron</keyword>
<feature type="domain" description="Rieske" evidence="7">
    <location>
        <begin position="57"/>
        <end position="166"/>
    </location>
</feature>
<evidence type="ECO:0000256" key="2">
    <source>
        <dbReference type="ARBA" id="ARBA00022714"/>
    </source>
</evidence>
<reference evidence="8 9" key="1">
    <citation type="submission" date="2011-04" db="EMBL/GenBank/DDBJ databases">
        <authorList>
            <person name="Weinstock G."/>
            <person name="Sodergren E."/>
            <person name="Clifton S."/>
            <person name="Fulton L."/>
            <person name="Fulton B."/>
            <person name="Courtney L."/>
            <person name="Fronick C."/>
            <person name="Harrison M."/>
            <person name="Strong C."/>
            <person name="Farmer C."/>
            <person name="Delahaunty K."/>
            <person name="Markovic C."/>
            <person name="Hall O."/>
            <person name="Minx P."/>
            <person name="Tomlinson C."/>
            <person name="Mitreva M."/>
            <person name="Hou S."/>
            <person name="Chen J."/>
            <person name="Wollam A."/>
            <person name="Pepin K.H."/>
            <person name="Johnson M."/>
            <person name="Bhonagiri V."/>
            <person name="Zhang X."/>
            <person name="Suruliraj S."/>
            <person name="Warren W."/>
            <person name="Chinwalla A."/>
            <person name="Mardis E.R."/>
            <person name="Wilson R.K."/>
        </authorList>
    </citation>
    <scope>NUCLEOTIDE SEQUENCE [LARGE SCALE GENOMIC DNA]</scope>
    <source>
        <strain evidence="8 9">6014059</strain>
    </source>
</reference>
<sequence>MTQDIFKRTIDMNSIIPTHNIGIDYDALVKSDRAHTSLYKDERIFDEEMEKIFYSTWVWVAHASEIPEAGSYKTINIGKQPVVVVRDRKKKVHVLLNRCRHRAATVCEHKKGKTNSFVCPYHGWSYALDGSLRGVPSPESYGDCLDKSELPLVSLRVEEYNGMIFASFKEDIQPLEEFLGPAKKWIDLFMKQGAGYPIKVLGEHRFRFPGNWKIQLENTTDAYHFPLVHKSFLSSVDEKTEELFNFENQPGFVEDLGNGHSVMVMIPELVNLEEDLMERPIQERFEDLAQALRDEGHEELEVRRIVRAVGGSGFNLNLFPNIACSMAFFRVLQPISVAETEIHHSVITMDGGPQIANQYRLRLHEHFQGPFGFGTPDDSEAWERVQHGANAGNDLWIMLNRGLPGEVKTEDGLKSDVSAETGMRAAYQQWKKMMTA</sequence>
<dbReference type="InterPro" id="IPR017941">
    <property type="entry name" value="Rieske_2Fe-2S"/>
</dbReference>
<dbReference type="PROSITE" id="PS51296">
    <property type="entry name" value="RIESKE"/>
    <property type="match status" value="1"/>
</dbReference>
<dbReference type="SUPFAM" id="SSF55961">
    <property type="entry name" value="Bet v1-like"/>
    <property type="match status" value="1"/>
</dbReference>
<keyword evidence="4" id="KW-0560">Oxidoreductase</keyword>
<evidence type="ECO:0000256" key="5">
    <source>
        <dbReference type="ARBA" id="ARBA00023004"/>
    </source>
</evidence>
<dbReference type="Proteomes" id="UP000003204">
    <property type="component" value="Unassembled WGS sequence"/>
</dbReference>
<proteinExistence type="predicted"/>
<dbReference type="Pfam" id="PF00355">
    <property type="entry name" value="Rieske"/>
    <property type="match status" value="1"/>
</dbReference>
<dbReference type="GO" id="GO:0016491">
    <property type="term" value="F:oxidoreductase activity"/>
    <property type="evidence" value="ECO:0007669"/>
    <property type="project" value="UniProtKB-KW"/>
</dbReference>
<evidence type="ECO:0000256" key="1">
    <source>
        <dbReference type="ARBA" id="ARBA00001962"/>
    </source>
</evidence>
<evidence type="ECO:0000313" key="9">
    <source>
        <dbReference type="Proteomes" id="UP000003204"/>
    </source>
</evidence>
<dbReference type="Pfam" id="PF00848">
    <property type="entry name" value="Ring_hydroxyl_A"/>
    <property type="match status" value="1"/>
</dbReference>
<dbReference type="AlphaFoldDB" id="A0A828SPV5"/>
<evidence type="ECO:0000256" key="6">
    <source>
        <dbReference type="ARBA" id="ARBA00023014"/>
    </source>
</evidence>
<dbReference type="InterPro" id="IPR036922">
    <property type="entry name" value="Rieske_2Fe-2S_sf"/>
</dbReference>
<gene>
    <name evidence="8" type="ORF">HMPREF0022_03111</name>
</gene>
<dbReference type="InterPro" id="IPR001663">
    <property type="entry name" value="Rng_hydr_dOase-A"/>
</dbReference>
<name>A0A828SPV5_ACIBA</name>
<organism evidence="8 9">
    <name type="scientific">Acinetobacter baumannii 6014059</name>
    <dbReference type="NCBI Taxonomy" id="525242"/>
    <lineage>
        <taxon>Bacteria</taxon>
        <taxon>Pseudomonadati</taxon>
        <taxon>Pseudomonadota</taxon>
        <taxon>Gammaproteobacteria</taxon>
        <taxon>Moraxellales</taxon>
        <taxon>Moraxellaceae</taxon>
        <taxon>Acinetobacter</taxon>
        <taxon>Acinetobacter calcoaceticus/baumannii complex</taxon>
    </lineage>
</organism>
<keyword evidence="6" id="KW-0411">Iron-sulfur</keyword>
<dbReference type="SUPFAM" id="SSF50022">
    <property type="entry name" value="ISP domain"/>
    <property type="match status" value="1"/>
</dbReference>
<protein>
    <submittedName>
        <fullName evidence="8">Rieske [2Fe-2S] domain protein</fullName>
    </submittedName>
</protein>
<evidence type="ECO:0000259" key="7">
    <source>
        <dbReference type="PROSITE" id="PS51296"/>
    </source>
</evidence>
<dbReference type="EMBL" id="ACYS02000163">
    <property type="protein sequence ID" value="EGJ67156.1"/>
    <property type="molecule type" value="Genomic_DNA"/>
</dbReference>
<dbReference type="PRINTS" id="PR00090">
    <property type="entry name" value="RNGDIOXGNASE"/>
</dbReference>
<comment type="cofactor">
    <cofactor evidence="1">
        <name>Fe cation</name>
        <dbReference type="ChEBI" id="CHEBI:24875"/>
    </cofactor>
</comment>
<dbReference type="PANTHER" id="PTHR43756">
    <property type="entry name" value="CHOLINE MONOOXYGENASE, CHLOROPLASTIC"/>
    <property type="match status" value="1"/>
</dbReference>
<keyword evidence="2" id="KW-0001">2Fe-2S</keyword>
<dbReference type="InterPro" id="IPR015879">
    <property type="entry name" value="Ring_hydroxy_dOase_asu_C_dom"/>
</dbReference>
<dbReference type="PANTHER" id="PTHR43756:SF5">
    <property type="entry name" value="CHOLINE MONOOXYGENASE, CHLOROPLASTIC"/>
    <property type="match status" value="1"/>
</dbReference>
<keyword evidence="3" id="KW-0479">Metal-binding</keyword>
<dbReference type="CDD" id="cd08879">
    <property type="entry name" value="RHO_alpha_C_AntDO-like"/>
    <property type="match status" value="1"/>
</dbReference>
<dbReference type="CDD" id="cd03469">
    <property type="entry name" value="Rieske_RO_Alpha_N"/>
    <property type="match status" value="1"/>
</dbReference>
<dbReference type="GO" id="GO:0005506">
    <property type="term" value="F:iron ion binding"/>
    <property type="evidence" value="ECO:0007669"/>
    <property type="project" value="InterPro"/>
</dbReference>
<evidence type="ECO:0000313" key="8">
    <source>
        <dbReference type="EMBL" id="EGJ67156.1"/>
    </source>
</evidence>
<dbReference type="Gene3D" id="2.102.10.10">
    <property type="entry name" value="Rieske [2Fe-2S] iron-sulphur domain"/>
    <property type="match status" value="1"/>
</dbReference>
<accession>A0A828SPV5</accession>